<sequence>MAKVTIKIEGLKELDRALGQLPKSTGKAVLRKVLKDAGEPVAQAARANAPKLTLHLTETTDVGTKLTRRQASLHKKQAKDDRAFSEVFIGTSDPAGMQDEFGNEHQAAEPWLRPAWDGKKDATLDHIKNALWGEIERAAERLARRAGRRR</sequence>
<dbReference type="RefSeq" id="WP_167130114.1">
    <property type="nucleotide sequence ID" value="NZ_JAANCM010000009.1"/>
</dbReference>
<name>A0AA43ZJH9_9HYPH</name>
<dbReference type="InterPro" id="IPR010064">
    <property type="entry name" value="HK97-gp10_tail"/>
</dbReference>
<dbReference type="AlphaFoldDB" id="A0AA43ZJH9"/>
<comment type="caution">
    <text evidence="1">The sequence shown here is derived from an EMBL/GenBank/DDBJ whole genome shotgun (WGS) entry which is preliminary data.</text>
</comment>
<gene>
    <name evidence="1" type="ORF">G8E10_17700</name>
</gene>
<keyword evidence="2" id="KW-1185">Reference proteome</keyword>
<dbReference type="EMBL" id="JAANCM010000009">
    <property type="protein sequence ID" value="NHT77551.1"/>
    <property type="molecule type" value="Genomic_DNA"/>
</dbReference>
<dbReference type="Pfam" id="PF04883">
    <property type="entry name" value="HK97-gp10_like"/>
    <property type="match status" value="1"/>
</dbReference>
<organism evidence="1 2">
    <name type="scientific">Ferranicluibacter rubi</name>
    <dbReference type="NCBI Taxonomy" id="2715133"/>
    <lineage>
        <taxon>Bacteria</taxon>
        <taxon>Pseudomonadati</taxon>
        <taxon>Pseudomonadota</taxon>
        <taxon>Alphaproteobacteria</taxon>
        <taxon>Hyphomicrobiales</taxon>
        <taxon>Rhizobiaceae</taxon>
        <taxon>Ferranicluibacter</taxon>
    </lineage>
</organism>
<proteinExistence type="predicted"/>
<evidence type="ECO:0000313" key="2">
    <source>
        <dbReference type="Proteomes" id="UP001155840"/>
    </source>
</evidence>
<dbReference type="Proteomes" id="UP001155840">
    <property type="component" value="Unassembled WGS sequence"/>
</dbReference>
<reference evidence="1" key="1">
    <citation type="submission" date="2020-03" db="EMBL/GenBank/DDBJ databases">
        <title>Ferranicluibacter endophyticum gen. nov., sp. nov., a new genus isolated from Rubus ulmifolius Schott. stem.</title>
        <authorList>
            <person name="Roca-Couso R."/>
            <person name="Flores-Felix J.D."/>
            <person name="Igual J.M."/>
            <person name="Rivas R."/>
        </authorList>
    </citation>
    <scope>NUCLEOTIDE SEQUENCE</scope>
    <source>
        <strain evidence="1">CRRU44</strain>
    </source>
</reference>
<evidence type="ECO:0000313" key="1">
    <source>
        <dbReference type="EMBL" id="NHT77551.1"/>
    </source>
</evidence>
<evidence type="ECO:0008006" key="3">
    <source>
        <dbReference type="Google" id="ProtNLM"/>
    </source>
</evidence>
<protein>
    <recommendedName>
        <fullName evidence="3">HK97 gp10 family phage protein</fullName>
    </recommendedName>
</protein>
<accession>A0AA43ZJH9</accession>